<feature type="domain" description="SHSP" evidence="3">
    <location>
        <begin position="87"/>
        <end position="158"/>
    </location>
</feature>
<evidence type="ECO:0000313" key="4">
    <source>
        <dbReference type="EMBL" id="PVD33206.1"/>
    </source>
</evidence>
<sequence>MATRIPISKESFGFEDRQKKIWEEMESEMDRRRREWEEEIEKMRKEFFMLRPESDDSRTAALAEGGPGSPLGLCGERLVRSRLLDNSANDECRGAVVKDEQGNPVFKVLFDVHDYRPEEVTVKMDANKILVNAKHEEIVSGSSVSREYSRTVNLPERS</sequence>
<accession>A0A2T7PIE5</accession>
<dbReference type="AlphaFoldDB" id="A0A2T7PIE5"/>
<protein>
    <recommendedName>
        <fullName evidence="3">SHSP domain-containing protein</fullName>
    </recommendedName>
</protein>
<dbReference type="EMBL" id="PZQS01000003">
    <property type="protein sequence ID" value="PVD33206.1"/>
    <property type="molecule type" value="Genomic_DNA"/>
</dbReference>
<keyword evidence="5" id="KW-1185">Reference proteome</keyword>
<dbReference type="PANTHER" id="PTHR45640">
    <property type="entry name" value="HEAT SHOCK PROTEIN HSP-12.2-RELATED"/>
    <property type="match status" value="1"/>
</dbReference>
<comment type="similarity">
    <text evidence="1 2">Belongs to the small heat shock protein (HSP20) family.</text>
</comment>
<dbReference type="InterPro" id="IPR002068">
    <property type="entry name" value="A-crystallin/Hsp20_dom"/>
</dbReference>
<dbReference type="GO" id="GO:0042026">
    <property type="term" value="P:protein refolding"/>
    <property type="evidence" value="ECO:0007669"/>
    <property type="project" value="TreeGrafter"/>
</dbReference>
<dbReference type="InterPro" id="IPR008978">
    <property type="entry name" value="HSP20-like_chaperone"/>
</dbReference>
<dbReference type="OrthoDB" id="10060792at2759"/>
<reference evidence="4 5" key="1">
    <citation type="submission" date="2018-04" db="EMBL/GenBank/DDBJ databases">
        <title>The genome of golden apple snail Pomacea canaliculata provides insight into stress tolerance and invasive adaptation.</title>
        <authorList>
            <person name="Liu C."/>
            <person name="Liu B."/>
            <person name="Ren Y."/>
            <person name="Zhang Y."/>
            <person name="Wang H."/>
            <person name="Li S."/>
            <person name="Jiang F."/>
            <person name="Yin L."/>
            <person name="Zhang G."/>
            <person name="Qian W."/>
            <person name="Fan W."/>
        </authorList>
    </citation>
    <scope>NUCLEOTIDE SEQUENCE [LARGE SCALE GENOMIC DNA]</scope>
    <source>
        <strain evidence="4">SZHN2017</strain>
        <tissue evidence="4">Muscle</tissue>
    </source>
</reference>
<evidence type="ECO:0000259" key="3">
    <source>
        <dbReference type="PROSITE" id="PS01031"/>
    </source>
</evidence>
<evidence type="ECO:0000256" key="1">
    <source>
        <dbReference type="PROSITE-ProRule" id="PRU00285"/>
    </source>
</evidence>
<dbReference type="Gene3D" id="2.60.40.790">
    <property type="match status" value="1"/>
</dbReference>
<dbReference type="CDD" id="cd06526">
    <property type="entry name" value="metazoan_ACD"/>
    <property type="match status" value="1"/>
</dbReference>
<dbReference type="Pfam" id="PF00011">
    <property type="entry name" value="HSP20"/>
    <property type="match status" value="1"/>
</dbReference>
<dbReference type="GO" id="GO:0009408">
    <property type="term" value="P:response to heat"/>
    <property type="evidence" value="ECO:0007669"/>
    <property type="project" value="TreeGrafter"/>
</dbReference>
<evidence type="ECO:0000256" key="2">
    <source>
        <dbReference type="RuleBase" id="RU003616"/>
    </source>
</evidence>
<dbReference type="STRING" id="400727.A0A2T7PIE5"/>
<dbReference type="GO" id="GO:0005737">
    <property type="term" value="C:cytoplasm"/>
    <property type="evidence" value="ECO:0007669"/>
    <property type="project" value="TreeGrafter"/>
</dbReference>
<dbReference type="PROSITE" id="PS01031">
    <property type="entry name" value="SHSP"/>
    <property type="match status" value="1"/>
</dbReference>
<dbReference type="GO" id="GO:0005634">
    <property type="term" value="C:nucleus"/>
    <property type="evidence" value="ECO:0007669"/>
    <property type="project" value="TreeGrafter"/>
</dbReference>
<comment type="caution">
    <text evidence="4">The sequence shown here is derived from an EMBL/GenBank/DDBJ whole genome shotgun (WGS) entry which is preliminary data.</text>
</comment>
<organism evidence="4 5">
    <name type="scientific">Pomacea canaliculata</name>
    <name type="common">Golden apple snail</name>
    <dbReference type="NCBI Taxonomy" id="400727"/>
    <lineage>
        <taxon>Eukaryota</taxon>
        <taxon>Metazoa</taxon>
        <taxon>Spiralia</taxon>
        <taxon>Lophotrochozoa</taxon>
        <taxon>Mollusca</taxon>
        <taxon>Gastropoda</taxon>
        <taxon>Caenogastropoda</taxon>
        <taxon>Architaenioglossa</taxon>
        <taxon>Ampullarioidea</taxon>
        <taxon>Ampullariidae</taxon>
        <taxon>Pomacea</taxon>
    </lineage>
</organism>
<evidence type="ECO:0000313" key="5">
    <source>
        <dbReference type="Proteomes" id="UP000245119"/>
    </source>
</evidence>
<proteinExistence type="inferred from homology"/>
<dbReference type="GO" id="GO:0051082">
    <property type="term" value="F:unfolded protein binding"/>
    <property type="evidence" value="ECO:0007669"/>
    <property type="project" value="TreeGrafter"/>
</dbReference>
<gene>
    <name evidence="4" type="ORF">C0Q70_04457</name>
</gene>
<dbReference type="SUPFAM" id="SSF49764">
    <property type="entry name" value="HSP20-like chaperones"/>
    <property type="match status" value="1"/>
</dbReference>
<dbReference type="Proteomes" id="UP000245119">
    <property type="component" value="Linkage Group LG3"/>
</dbReference>
<dbReference type="InterPro" id="IPR001436">
    <property type="entry name" value="Alpha-crystallin/sHSP_animal"/>
</dbReference>
<name>A0A2T7PIE5_POMCA</name>
<dbReference type="PANTHER" id="PTHR45640:SF26">
    <property type="entry name" value="RE23625P"/>
    <property type="match status" value="1"/>
</dbReference>